<protein>
    <submittedName>
        <fullName evidence="1">Uncharacterized protein</fullName>
    </submittedName>
</protein>
<dbReference type="HOGENOM" id="CLU_066476_0_0_1"/>
<reference evidence="2" key="2">
    <citation type="submission" date="2015-01" db="EMBL/GenBank/DDBJ databases">
        <title>Evolutionary Origins and Diversification of the Mycorrhizal Mutualists.</title>
        <authorList>
            <consortium name="DOE Joint Genome Institute"/>
            <consortium name="Mycorrhizal Genomics Consortium"/>
            <person name="Kohler A."/>
            <person name="Kuo A."/>
            <person name="Nagy L.G."/>
            <person name="Floudas D."/>
            <person name="Copeland A."/>
            <person name="Barry K.W."/>
            <person name="Cichocki N."/>
            <person name="Veneault-Fourrey C."/>
            <person name="LaButti K."/>
            <person name="Lindquist E.A."/>
            <person name="Lipzen A."/>
            <person name="Lundell T."/>
            <person name="Morin E."/>
            <person name="Murat C."/>
            <person name="Riley R."/>
            <person name="Ohm R."/>
            <person name="Sun H."/>
            <person name="Tunlid A."/>
            <person name="Henrissat B."/>
            <person name="Grigoriev I.V."/>
            <person name="Hibbett D.S."/>
            <person name="Martin F."/>
        </authorList>
    </citation>
    <scope>NUCLEOTIDE SEQUENCE [LARGE SCALE GENOMIC DNA]</scope>
    <source>
        <strain evidence="2">LaAM-08-1</strain>
    </source>
</reference>
<gene>
    <name evidence="1" type="ORF">K443DRAFT_130443</name>
</gene>
<evidence type="ECO:0000313" key="1">
    <source>
        <dbReference type="EMBL" id="KIK05410.1"/>
    </source>
</evidence>
<organism evidence="1 2">
    <name type="scientific">Laccaria amethystina LaAM-08-1</name>
    <dbReference type="NCBI Taxonomy" id="1095629"/>
    <lineage>
        <taxon>Eukaryota</taxon>
        <taxon>Fungi</taxon>
        <taxon>Dikarya</taxon>
        <taxon>Basidiomycota</taxon>
        <taxon>Agaricomycotina</taxon>
        <taxon>Agaricomycetes</taxon>
        <taxon>Agaricomycetidae</taxon>
        <taxon>Agaricales</taxon>
        <taxon>Agaricineae</taxon>
        <taxon>Hydnangiaceae</taxon>
        <taxon>Laccaria</taxon>
    </lineage>
</organism>
<evidence type="ECO:0000313" key="2">
    <source>
        <dbReference type="Proteomes" id="UP000054477"/>
    </source>
</evidence>
<keyword evidence="2" id="KW-1185">Reference proteome</keyword>
<proteinExistence type="predicted"/>
<sequence>MAWMSDRVRPHHLKRCLLGGCTKQAEQLVMYPVSSYMLPTAIQLSTILQELPSLKFITVNSPKSQGAEKGPVKTDGLTVALLAERQAQQGRPLRRVQIELCRPGTRACKSSCAEINEVELLDRDPDENHLENHLLDAGRCSSPRTAPHSHVKEIGSTTRTAPTYVVIDIPRFAIALLFRPSDKRVYEAKATELTPTESENPFWVREVSFPRGIWSESCEQDPREASGPSEMEKIVVGDVTTITTQY</sequence>
<name>A0A0C9X005_9AGAR</name>
<dbReference type="Proteomes" id="UP000054477">
    <property type="component" value="Unassembled WGS sequence"/>
</dbReference>
<accession>A0A0C9X005</accession>
<dbReference type="EMBL" id="KN838560">
    <property type="protein sequence ID" value="KIK05410.1"/>
    <property type="molecule type" value="Genomic_DNA"/>
</dbReference>
<dbReference type="AlphaFoldDB" id="A0A0C9X005"/>
<reference evidence="1 2" key="1">
    <citation type="submission" date="2014-04" db="EMBL/GenBank/DDBJ databases">
        <authorList>
            <consortium name="DOE Joint Genome Institute"/>
            <person name="Kuo A."/>
            <person name="Kohler A."/>
            <person name="Nagy L.G."/>
            <person name="Floudas D."/>
            <person name="Copeland A."/>
            <person name="Barry K.W."/>
            <person name="Cichocki N."/>
            <person name="Veneault-Fourrey C."/>
            <person name="LaButti K."/>
            <person name="Lindquist E.A."/>
            <person name="Lipzen A."/>
            <person name="Lundell T."/>
            <person name="Morin E."/>
            <person name="Murat C."/>
            <person name="Sun H."/>
            <person name="Tunlid A."/>
            <person name="Henrissat B."/>
            <person name="Grigoriev I.V."/>
            <person name="Hibbett D.S."/>
            <person name="Martin F."/>
            <person name="Nordberg H.P."/>
            <person name="Cantor M.N."/>
            <person name="Hua S.X."/>
        </authorList>
    </citation>
    <scope>NUCLEOTIDE SEQUENCE [LARGE SCALE GENOMIC DNA]</scope>
    <source>
        <strain evidence="1 2">LaAM-08-1</strain>
    </source>
</reference>
<dbReference type="OrthoDB" id="10480787at2759"/>